<dbReference type="Proteomes" id="UP000016587">
    <property type="component" value="Chromosome"/>
</dbReference>
<dbReference type="EMBL" id="CP006585">
    <property type="protein sequence ID" value="AGW14135.1"/>
    <property type="molecule type" value="Genomic_DNA"/>
</dbReference>
<accession>T2GC42</accession>
<feature type="region of interest" description="Disordered" evidence="1">
    <location>
        <begin position="194"/>
        <end position="222"/>
    </location>
</feature>
<evidence type="ECO:0000256" key="1">
    <source>
        <dbReference type="SAM" id="MobiDB-lite"/>
    </source>
</evidence>
<dbReference type="eggNOG" id="COG2369">
    <property type="taxonomic scope" value="Bacteria"/>
</dbReference>
<dbReference type="NCBIfam" id="TIGR01641">
    <property type="entry name" value="phageSPP1_gp7"/>
    <property type="match status" value="1"/>
</dbReference>
<evidence type="ECO:0000313" key="3">
    <source>
        <dbReference type="EMBL" id="AGW14135.1"/>
    </source>
</evidence>
<evidence type="ECO:0000259" key="2">
    <source>
        <dbReference type="Pfam" id="PF04233"/>
    </source>
</evidence>
<reference evidence="4" key="2">
    <citation type="submission" date="2013-07" db="EMBL/GenBank/DDBJ databases">
        <authorList>
            <person name="Morais-Silva F.O."/>
            <person name="Rezende A.M."/>
            <person name="Pimentel C."/>
            <person name="Resende D.M."/>
            <person name="Santos C.I."/>
            <person name="Clemente C."/>
            <person name="de Oliveira L.M."/>
            <person name="da Silva S.M."/>
            <person name="Costa D.A."/>
            <person name="Varela-Raposo A."/>
            <person name="Horacio E.C.A."/>
            <person name="Matos M."/>
            <person name="Flores O."/>
            <person name="Ruiz J.C."/>
            <person name="Rodrigues-Pousada C."/>
        </authorList>
    </citation>
    <scope>NUCLEOTIDE SEQUENCE [LARGE SCALE GENOMIC DNA]</scope>
    <source>
        <strain evidence="4">ATCC 19364 / DSM 1382 / NCIMB 9332 / VKM B-1759</strain>
    </source>
</reference>
<dbReference type="KEGG" id="dgg:DGI_2383"/>
<dbReference type="AlphaFoldDB" id="T2GC42"/>
<dbReference type="OrthoDB" id="9813502at2"/>
<dbReference type="InterPro" id="IPR006528">
    <property type="entry name" value="Phage_head_morphogenesis_dom"/>
</dbReference>
<organism evidence="3 4">
    <name type="scientific">Megalodesulfovibrio gigas (strain ATCC 19364 / DSM 1382 / NCIMB 9332 / VKM B-1759)</name>
    <name type="common">Desulfovibrio gigas</name>
    <dbReference type="NCBI Taxonomy" id="1121448"/>
    <lineage>
        <taxon>Bacteria</taxon>
        <taxon>Pseudomonadati</taxon>
        <taxon>Thermodesulfobacteriota</taxon>
        <taxon>Desulfovibrionia</taxon>
        <taxon>Desulfovibrionales</taxon>
        <taxon>Desulfovibrionaceae</taxon>
        <taxon>Megalodesulfovibrio</taxon>
    </lineage>
</organism>
<dbReference type="RefSeq" id="WP_021761116.1">
    <property type="nucleotide sequence ID" value="NC_022444.1"/>
</dbReference>
<protein>
    <submittedName>
        <fullName evidence="3">Putative virion morphogenesis protein</fullName>
    </submittedName>
</protein>
<name>T2GC42_MEGG1</name>
<dbReference type="Pfam" id="PF04233">
    <property type="entry name" value="Phage_Mu_F"/>
    <property type="match status" value="1"/>
</dbReference>
<reference evidence="3 4" key="1">
    <citation type="journal article" date="2013" name="J. Bacteriol.">
        <title>Roles of HynAB and Ech, the only two hydrogenases found in the model sulfate reducer Desulfovibrio gigas.</title>
        <authorList>
            <person name="Morais-Silva F.O."/>
            <person name="Santos C.I."/>
            <person name="Rodrigues R."/>
            <person name="Pereira I.A."/>
            <person name="Rodrigues-Pousada C."/>
        </authorList>
    </citation>
    <scope>NUCLEOTIDE SEQUENCE [LARGE SCALE GENOMIC DNA]</scope>
    <source>
        <strain evidence="4">ATCC 19364 / DSM 1382 / NCIMB 9332 / VKM B-1759</strain>
    </source>
</reference>
<gene>
    <name evidence="3" type="ORF">DGI_2383</name>
</gene>
<dbReference type="STRING" id="1121448.DGI_2383"/>
<evidence type="ECO:0000313" key="4">
    <source>
        <dbReference type="Proteomes" id="UP000016587"/>
    </source>
</evidence>
<keyword evidence="4" id="KW-1185">Reference proteome</keyword>
<feature type="domain" description="Phage head morphogenesis" evidence="2">
    <location>
        <begin position="57"/>
        <end position="187"/>
    </location>
</feature>
<dbReference type="HOGENOM" id="CLU_044450_3_1_7"/>
<proteinExistence type="predicted"/>
<dbReference type="PATRIC" id="fig|1121448.10.peg.2336"/>
<sequence length="403" mass="45819">MPAEPMDIRFDVDPQEAIDHFGGKGLAPSDHYSDVWGEQHAKDFTVAKMLDLDLLKKTQDSLEDALREGKTFDDWRKEIEPQMRKAGWWGKKEIIDPKTGKKRTVQLGSPRRLELIFRQNMLDAYNAGRRQRLQDMADRRPWWRYESVLDDRTRPQHRAWDGMLLRHDHPWWKTHFPPNAYLCRCTVSSMSDGKRQRRGLAPTPDDQIPGYGETRKWTNPRNGEVFDVPWGQDPGFDHMPGDPARMGDSLAAKMAAAPQGLAKEVAESLLKGEAFQEFYNNPVPGVEMLAGVVPEPVQEAIGAQGPGAFLSGDTLQKNKDHHPELGMGDYARIPELLSTPDLVIQDGEQTVVCLKKDGEWWLAAVKATKTGQRNYVTSFRRTRWADIQRRLTNGEVLLGEVAE</sequence>